<feature type="repeat" description="Solcar" evidence="9">
    <location>
        <begin position="129"/>
        <end position="211"/>
    </location>
</feature>
<keyword evidence="12" id="KW-1185">Reference proteome</keyword>
<evidence type="ECO:0000256" key="2">
    <source>
        <dbReference type="ARBA" id="ARBA00006375"/>
    </source>
</evidence>
<dbReference type="RefSeq" id="XP_025349771.1">
    <property type="nucleotide sequence ID" value="XM_025490632.1"/>
</dbReference>
<dbReference type="Gene3D" id="1.50.40.10">
    <property type="entry name" value="Mitochondrial carrier domain"/>
    <property type="match status" value="2"/>
</dbReference>
<proteinExistence type="inferred from homology"/>
<reference evidence="11 12" key="1">
    <citation type="journal article" date="2018" name="Mol. Biol. Evol.">
        <title>Broad Genomic Sampling Reveals a Smut Pathogenic Ancestry of the Fungal Clade Ustilaginomycotina.</title>
        <authorList>
            <person name="Kijpornyongpan T."/>
            <person name="Mondo S.J."/>
            <person name="Barry K."/>
            <person name="Sandor L."/>
            <person name="Lee J."/>
            <person name="Lipzen A."/>
            <person name="Pangilinan J."/>
            <person name="LaButti K."/>
            <person name="Hainaut M."/>
            <person name="Henrissat B."/>
            <person name="Grigoriev I.V."/>
            <person name="Spatafora J.W."/>
            <person name="Aime M.C."/>
        </authorList>
    </citation>
    <scope>NUCLEOTIDE SEQUENCE [LARGE SCALE GENOMIC DNA]</scope>
    <source>
        <strain evidence="11 12">MCA 4718</strain>
    </source>
</reference>
<dbReference type="SUPFAM" id="SSF103506">
    <property type="entry name" value="Mitochondrial carrier"/>
    <property type="match status" value="1"/>
</dbReference>
<evidence type="ECO:0000256" key="9">
    <source>
        <dbReference type="PROSITE-ProRule" id="PRU00282"/>
    </source>
</evidence>
<evidence type="ECO:0000256" key="7">
    <source>
        <dbReference type="ARBA" id="ARBA00023128"/>
    </source>
</evidence>
<evidence type="ECO:0000256" key="5">
    <source>
        <dbReference type="ARBA" id="ARBA00022737"/>
    </source>
</evidence>
<evidence type="ECO:0000256" key="3">
    <source>
        <dbReference type="ARBA" id="ARBA00022448"/>
    </source>
</evidence>
<keyword evidence="5" id="KW-0677">Repeat</keyword>
<dbReference type="PROSITE" id="PS50920">
    <property type="entry name" value="SOLCAR"/>
    <property type="match status" value="3"/>
</dbReference>
<evidence type="ECO:0000313" key="11">
    <source>
        <dbReference type="EMBL" id="PWN22611.1"/>
    </source>
</evidence>
<dbReference type="GO" id="GO:1990575">
    <property type="term" value="P:mitochondrial L-ornithine transmembrane transport"/>
    <property type="evidence" value="ECO:0007669"/>
    <property type="project" value="TreeGrafter"/>
</dbReference>
<dbReference type="OrthoDB" id="409586at2759"/>
<evidence type="ECO:0000256" key="1">
    <source>
        <dbReference type="ARBA" id="ARBA00004225"/>
    </source>
</evidence>
<evidence type="ECO:0000256" key="8">
    <source>
        <dbReference type="ARBA" id="ARBA00023136"/>
    </source>
</evidence>
<dbReference type="PANTHER" id="PTHR45624">
    <property type="entry name" value="MITOCHONDRIAL BASIC AMINO ACIDS TRANSPORTER-RELATED"/>
    <property type="match status" value="1"/>
</dbReference>
<dbReference type="InterPro" id="IPR023395">
    <property type="entry name" value="MCP_dom_sf"/>
</dbReference>
<dbReference type="EMBL" id="KZ819323">
    <property type="protein sequence ID" value="PWN22611.1"/>
    <property type="molecule type" value="Genomic_DNA"/>
</dbReference>
<keyword evidence="7" id="KW-0496">Mitochondrion</keyword>
<feature type="repeat" description="Solcar" evidence="9">
    <location>
        <begin position="223"/>
        <end position="312"/>
    </location>
</feature>
<dbReference type="GO" id="GO:0000064">
    <property type="term" value="F:L-ornithine transmembrane transporter activity"/>
    <property type="evidence" value="ECO:0007669"/>
    <property type="project" value="TreeGrafter"/>
</dbReference>
<dbReference type="InterPro" id="IPR018108">
    <property type="entry name" value="MCP_transmembrane"/>
</dbReference>
<dbReference type="InterPro" id="IPR050567">
    <property type="entry name" value="Mitochondrial_Carrier"/>
</dbReference>
<accession>A0A316UE28</accession>
<keyword evidence="4 9" id="KW-0812">Transmembrane</keyword>
<name>A0A316UE28_9BASI</name>
<organism evidence="11 12">
    <name type="scientific">Pseudomicrostroma glucosiphilum</name>
    <dbReference type="NCBI Taxonomy" id="1684307"/>
    <lineage>
        <taxon>Eukaryota</taxon>
        <taxon>Fungi</taxon>
        <taxon>Dikarya</taxon>
        <taxon>Basidiomycota</taxon>
        <taxon>Ustilaginomycotina</taxon>
        <taxon>Exobasidiomycetes</taxon>
        <taxon>Microstromatales</taxon>
        <taxon>Microstromatales incertae sedis</taxon>
        <taxon>Pseudomicrostroma</taxon>
    </lineage>
</organism>
<evidence type="ECO:0000313" key="12">
    <source>
        <dbReference type="Proteomes" id="UP000245942"/>
    </source>
</evidence>
<dbReference type="STRING" id="1684307.A0A316UE28"/>
<protein>
    <submittedName>
        <fullName evidence="11">Putative YMC1-protein of the mitochondrial carrier family</fullName>
    </submittedName>
</protein>
<dbReference type="Proteomes" id="UP000245942">
    <property type="component" value="Unassembled WGS sequence"/>
</dbReference>
<dbReference type="Pfam" id="PF00153">
    <property type="entry name" value="Mito_carr"/>
    <property type="match status" value="3"/>
</dbReference>
<dbReference type="GO" id="GO:0031966">
    <property type="term" value="C:mitochondrial membrane"/>
    <property type="evidence" value="ECO:0007669"/>
    <property type="project" value="UniProtKB-SubCell"/>
</dbReference>
<feature type="repeat" description="Solcar" evidence="9">
    <location>
        <begin position="16"/>
        <end position="98"/>
    </location>
</feature>
<dbReference type="GeneID" id="37012366"/>
<evidence type="ECO:0000256" key="6">
    <source>
        <dbReference type="ARBA" id="ARBA00022989"/>
    </source>
</evidence>
<dbReference type="PANTHER" id="PTHR45624:SF12">
    <property type="entry name" value="MITOCHONDRIAL ORNITHINE TRANSPORTER 1"/>
    <property type="match status" value="1"/>
</dbReference>
<gene>
    <name evidence="11" type="ORF">BCV69DRAFT_257560</name>
</gene>
<keyword evidence="8 9" id="KW-0472">Membrane</keyword>
<evidence type="ECO:0000256" key="4">
    <source>
        <dbReference type="ARBA" id="ARBA00022692"/>
    </source>
</evidence>
<evidence type="ECO:0000256" key="10">
    <source>
        <dbReference type="RuleBase" id="RU000488"/>
    </source>
</evidence>
<keyword evidence="6" id="KW-1133">Transmembrane helix</keyword>
<sequence>MASKDAQSAVTISRTAKDVLSGTAGGIAQVLVGQPLDMLKVRLQTATHGTYSGMGDCAMQIIKKDGPLGFYKGTLTPLLGVGLCVSIQFGVVERVKREFASRNARAAGVPEGAESLLGVGPKAFALTSPQLYTAGVSAGVANSFVAGPVEHIRIRLQTQATKIYSGPLDCARKIVASSGASGLFKGMVPTLFREGHGMGMYFLVYEAVVGYKLKKDNLTRAELPAVWAMLGGAISGPALWVMVYPMDVIKSRLQTDALDKGKRQYQGTIDCARQIFKQSGWKGFFRGLAPTLARAPISNAATFVTYEFAARHLEAYVR</sequence>
<dbReference type="AlphaFoldDB" id="A0A316UE28"/>
<keyword evidence="3 10" id="KW-0813">Transport</keyword>
<comment type="similarity">
    <text evidence="2 10">Belongs to the mitochondrial carrier (TC 2.A.29) family.</text>
</comment>
<comment type="subcellular location">
    <subcellularLocation>
        <location evidence="1">Mitochondrion membrane</location>
        <topology evidence="1">Multi-pass membrane protein</topology>
    </subcellularLocation>
</comment>